<reference evidence="2" key="2">
    <citation type="journal article" date="2015" name="Data Brief">
        <title>Shoot transcriptome of the giant reed, Arundo donax.</title>
        <authorList>
            <person name="Barrero R.A."/>
            <person name="Guerrero F.D."/>
            <person name="Moolhuijzen P."/>
            <person name="Goolsby J.A."/>
            <person name="Tidwell J."/>
            <person name="Bellgard S.E."/>
            <person name="Bellgard M.I."/>
        </authorList>
    </citation>
    <scope>NUCLEOTIDE SEQUENCE</scope>
    <source>
        <tissue evidence="2">Shoot tissue taken approximately 20 cm above the soil surface</tissue>
    </source>
</reference>
<dbReference type="GO" id="GO:0071782">
    <property type="term" value="C:endoplasmic reticulum tubular network"/>
    <property type="evidence" value="ECO:0007669"/>
    <property type="project" value="TreeGrafter"/>
</dbReference>
<evidence type="ECO:0000256" key="1">
    <source>
        <dbReference type="SAM" id="MobiDB-lite"/>
    </source>
</evidence>
<feature type="region of interest" description="Disordered" evidence="1">
    <location>
        <begin position="56"/>
        <end position="79"/>
    </location>
</feature>
<protein>
    <submittedName>
        <fullName evidence="2">Uncharacterized protein</fullName>
    </submittedName>
</protein>
<dbReference type="AlphaFoldDB" id="A0A0A8Y126"/>
<sequence>MMKHIQATHFLYTNSMEEEAPLTGQGGRSESKDEMKFAFLDTPILLDETTRADSWTDYAGCTPDNDRTQSLHDVRRTPHKTTDRANFDLVETFISPDQEIKLKSFRSIPGHLHVFQRST</sequence>
<accession>A0A0A8Y126</accession>
<dbReference type="EMBL" id="GBRH01279217">
    <property type="protein sequence ID" value="JAD18678.1"/>
    <property type="molecule type" value="Transcribed_RNA"/>
</dbReference>
<dbReference type="PANTHER" id="PTHR22166:SF28">
    <property type="entry name" value="OS02G0830300 PROTEIN"/>
    <property type="match status" value="1"/>
</dbReference>
<proteinExistence type="predicted"/>
<dbReference type="InterPro" id="IPR040115">
    <property type="entry name" value="Lnp"/>
</dbReference>
<reference evidence="2" key="1">
    <citation type="submission" date="2014-09" db="EMBL/GenBank/DDBJ databases">
        <authorList>
            <person name="Magalhaes I.L.F."/>
            <person name="Oliveira U."/>
            <person name="Santos F.R."/>
            <person name="Vidigal T.H.D.A."/>
            <person name="Brescovit A.D."/>
            <person name="Santos A.J."/>
        </authorList>
    </citation>
    <scope>NUCLEOTIDE SEQUENCE</scope>
    <source>
        <tissue evidence="2">Shoot tissue taken approximately 20 cm above the soil surface</tissue>
    </source>
</reference>
<evidence type="ECO:0000313" key="2">
    <source>
        <dbReference type="EMBL" id="JAD18678.1"/>
    </source>
</evidence>
<feature type="compositionally biased region" description="Basic and acidic residues" evidence="1">
    <location>
        <begin position="64"/>
        <end position="79"/>
    </location>
</feature>
<dbReference type="PANTHER" id="PTHR22166">
    <property type="entry name" value="ENDOPLASMIC RETICULUM JUNCTION FORMATION PROTEIN LUNAPARK"/>
    <property type="match status" value="1"/>
</dbReference>
<dbReference type="GO" id="GO:0071786">
    <property type="term" value="P:endoplasmic reticulum tubular network organization"/>
    <property type="evidence" value="ECO:0007669"/>
    <property type="project" value="InterPro"/>
</dbReference>
<organism evidence="2">
    <name type="scientific">Arundo donax</name>
    <name type="common">Giant reed</name>
    <name type="synonym">Donax arundinaceus</name>
    <dbReference type="NCBI Taxonomy" id="35708"/>
    <lineage>
        <taxon>Eukaryota</taxon>
        <taxon>Viridiplantae</taxon>
        <taxon>Streptophyta</taxon>
        <taxon>Embryophyta</taxon>
        <taxon>Tracheophyta</taxon>
        <taxon>Spermatophyta</taxon>
        <taxon>Magnoliopsida</taxon>
        <taxon>Liliopsida</taxon>
        <taxon>Poales</taxon>
        <taxon>Poaceae</taxon>
        <taxon>PACMAD clade</taxon>
        <taxon>Arundinoideae</taxon>
        <taxon>Arundineae</taxon>
        <taxon>Arundo</taxon>
    </lineage>
</organism>
<name>A0A0A8Y126_ARUDO</name>